<feature type="region of interest" description="Disordered" evidence="1">
    <location>
        <begin position="1"/>
        <end position="28"/>
    </location>
</feature>
<evidence type="ECO:0000313" key="5">
    <source>
        <dbReference type="Proteomes" id="UP000657592"/>
    </source>
</evidence>
<feature type="compositionally biased region" description="Low complexity" evidence="1">
    <location>
        <begin position="84"/>
        <end position="98"/>
    </location>
</feature>
<reference evidence="4" key="1">
    <citation type="journal article" date="2014" name="Int. J. Syst. Evol. Microbiol.">
        <title>Complete genome sequence of Corynebacterium casei LMG S-19264T (=DSM 44701T), isolated from a smear-ripened cheese.</title>
        <authorList>
            <consortium name="US DOE Joint Genome Institute (JGI-PGF)"/>
            <person name="Walter F."/>
            <person name="Albersmeier A."/>
            <person name="Kalinowski J."/>
            <person name="Ruckert C."/>
        </authorList>
    </citation>
    <scope>NUCLEOTIDE SEQUENCE</scope>
    <source>
        <strain evidence="4">CGMCC 1.15794</strain>
    </source>
</reference>
<evidence type="ECO:0000313" key="4">
    <source>
        <dbReference type="EMBL" id="GGH50647.1"/>
    </source>
</evidence>
<dbReference type="EMBL" id="BMJY01000022">
    <property type="protein sequence ID" value="GGH50647.1"/>
    <property type="molecule type" value="Genomic_DNA"/>
</dbReference>
<dbReference type="Gene3D" id="1.10.530.10">
    <property type="match status" value="1"/>
</dbReference>
<proteinExistence type="predicted"/>
<feature type="compositionally biased region" description="Low complexity" evidence="1">
    <location>
        <begin position="107"/>
        <end position="116"/>
    </location>
</feature>
<dbReference type="Proteomes" id="UP000657592">
    <property type="component" value="Unassembled WGS sequence"/>
</dbReference>
<dbReference type="AlphaFoldDB" id="A0A917MN61"/>
<comment type="caution">
    <text evidence="4">The sequence shown here is derived from an EMBL/GenBank/DDBJ whole genome shotgun (WGS) entry which is preliminary data.</text>
</comment>
<dbReference type="CDD" id="cd13399">
    <property type="entry name" value="Slt35-like"/>
    <property type="match status" value="1"/>
</dbReference>
<organism evidence="4 5">
    <name type="scientific">Microbacterium album</name>
    <dbReference type="NCBI Taxonomy" id="2053191"/>
    <lineage>
        <taxon>Bacteria</taxon>
        <taxon>Bacillati</taxon>
        <taxon>Actinomycetota</taxon>
        <taxon>Actinomycetes</taxon>
        <taxon>Micrococcales</taxon>
        <taxon>Microbacteriaceae</taxon>
        <taxon>Microbacterium</taxon>
    </lineage>
</organism>
<dbReference type="GO" id="GO:0009253">
    <property type="term" value="P:peptidoglycan catabolic process"/>
    <property type="evidence" value="ECO:0007669"/>
    <property type="project" value="TreeGrafter"/>
</dbReference>
<dbReference type="InterPro" id="IPR031304">
    <property type="entry name" value="SLT_2"/>
</dbReference>
<dbReference type="InterPro" id="IPR043426">
    <property type="entry name" value="MltB-like"/>
</dbReference>
<protein>
    <recommendedName>
        <fullName evidence="3">Transglycosylase SLT domain-containing protein</fullName>
    </recommendedName>
</protein>
<gene>
    <name evidence="4" type="ORF">GCM10010921_29520</name>
</gene>
<evidence type="ECO:0000256" key="2">
    <source>
        <dbReference type="SAM" id="Phobius"/>
    </source>
</evidence>
<dbReference type="GO" id="GO:0008933">
    <property type="term" value="F:peptidoglycan lytic transglycosylase activity"/>
    <property type="evidence" value="ECO:0007669"/>
    <property type="project" value="TreeGrafter"/>
</dbReference>
<keyword evidence="5" id="KW-1185">Reference proteome</keyword>
<keyword evidence="2" id="KW-0472">Membrane</keyword>
<name>A0A917MN61_9MICO</name>
<feature type="domain" description="Transglycosylase SLT" evidence="3">
    <location>
        <begin position="222"/>
        <end position="270"/>
    </location>
</feature>
<evidence type="ECO:0000256" key="1">
    <source>
        <dbReference type="SAM" id="MobiDB-lite"/>
    </source>
</evidence>
<reference evidence="4" key="2">
    <citation type="submission" date="2020-09" db="EMBL/GenBank/DDBJ databases">
        <authorList>
            <person name="Sun Q."/>
            <person name="Zhou Y."/>
        </authorList>
    </citation>
    <scope>NUCLEOTIDE SEQUENCE</scope>
    <source>
        <strain evidence="4">CGMCC 1.15794</strain>
    </source>
</reference>
<keyword evidence="2" id="KW-0812">Transmembrane</keyword>
<feature type="compositionally biased region" description="Basic and acidic residues" evidence="1">
    <location>
        <begin position="1"/>
        <end position="11"/>
    </location>
</feature>
<dbReference type="RefSeq" id="WP_229663304.1">
    <property type="nucleotide sequence ID" value="NZ_BMJY01000022.1"/>
</dbReference>
<accession>A0A917MN61</accession>
<dbReference type="PANTHER" id="PTHR30163:SF8">
    <property type="entry name" value="LYTIC MUREIN TRANSGLYCOSYLASE"/>
    <property type="match status" value="1"/>
</dbReference>
<feature type="transmembrane region" description="Helical" evidence="2">
    <location>
        <begin position="57"/>
        <end position="78"/>
    </location>
</feature>
<keyword evidence="2" id="KW-1133">Transmembrane helix</keyword>
<dbReference type="SUPFAM" id="SSF53955">
    <property type="entry name" value="Lysozyme-like"/>
    <property type="match status" value="1"/>
</dbReference>
<dbReference type="Pfam" id="PF13406">
    <property type="entry name" value="SLT_2"/>
    <property type="match status" value="1"/>
</dbReference>
<feature type="region of interest" description="Disordered" evidence="1">
    <location>
        <begin position="81"/>
        <end position="116"/>
    </location>
</feature>
<evidence type="ECO:0000259" key="3">
    <source>
        <dbReference type="Pfam" id="PF13406"/>
    </source>
</evidence>
<sequence>MRRVRREEVDSGAHPSGAPDPGAVEGGDGFDALLRATGDAPADRALIPAARQKGRGWLAGSIGAVLVGVVAIAAGPMLPRGAQAPSPAAADDAVAPPAAVAPPVAPSPSAAAESSPAPLRISELVDRVWVAELSARTGIPFRPLRAYTGAAAHLAVERPECGLGWNTLAAIGRVESAHGTIGGSWIDADGDAVVPIIGIALDGTASEVIRDTDGGALDGDSVWDRAVGPMQFIPSTWAEWGADGNGDGMADPQNIDDAALSAARYLCEAGGDLTVPSRWIAAIAAYNDTIEYNLQVAEAANHYARLG</sequence>
<dbReference type="InterPro" id="IPR023346">
    <property type="entry name" value="Lysozyme-like_dom_sf"/>
</dbReference>
<dbReference type="PANTHER" id="PTHR30163">
    <property type="entry name" value="MEMBRANE-BOUND LYTIC MUREIN TRANSGLYCOSYLASE B"/>
    <property type="match status" value="1"/>
</dbReference>